<reference evidence="10 11" key="1">
    <citation type="submission" date="2020-09" db="EMBL/GenBank/DDBJ databases">
        <title>De no assembly of potato wild relative species, Solanum commersonii.</title>
        <authorList>
            <person name="Cho K."/>
        </authorList>
    </citation>
    <scope>NUCLEOTIDE SEQUENCE [LARGE SCALE GENOMIC DNA]</scope>
    <source>
        <strain evidence="10">LZ3.2</strain>
        <tissue evidence="10">Leaf</tissue>
    </source>
</reference>
<gene>
    <name evidence="10" type="ORF">H5410_056288</name>
</gene>
<dbReference type="InterPro" id="IPR002325">
    <property type="entry name" value="Cyt_f"/>
</dbReference>
<comment type="subcellular location">
    <subcellularLocation>
        <location evidence="1">Membrane</location>
        <topology evidence="1">Multi-pass membrane protein</topology>
    </subcellularLocation>
</comment>
<dbReference type="Gene3D" id="2.60.40.830">
    <property type="entry name" value="Cytochrome f large domain"/>
    <property type="match status" value="1"/>
</dbReference>
<evidence type="ECO:0000256" key="1">
    <source>
        <dbReference type="ARBA" id="ARBA00004141"/>
    </source>
</evidence>
<dbReference type="InterPro" id="IPR004282">
    <property type="entry name" value="CemA"/>
</dbReference>
<feature type="domain" description="Cytochrome f large" evidence="9">
    <location>
        <begin position="191"/>
        <end position="231"/>
    </location>
</feature>
<dbReference type="GO" id="GO:0042651">
    <property type="term" value="C:thylakoid membrane"/>
    <property type="evidence" value="ECO:0007669"/>
    <property type="project" value="InterPro"/>
</dbReference>
<evidence type="ECO:0000259" key="9">
    <source>
        <dbReference type="Pfam" id="PF16639"/>
    </source>
</evidence>
<dbReference type="Pfam" id="PF16639">
    <property type="entry name" value="Apocytochr_F_N"/>
    <property type="match status" value="1"/>
</dbReference>
<name>A0A9J5WKV6_SOLCO</name>
<evidence type="ECO:0000256" key="5">
    <source>
        <dbReference type="ARBA" id="ARBA00022989"/>
    </source>
</evidence>
<keyword evidence="2" id="KW-0813">Transport</keyword>
<protein>
    <recommendedName>
        <fullName evidence="9">Cytochrome f large domain-containing protein</fullName>
    </recommendedName>
</protein>
<keyword evidence="7" id="KW-0472">Membrane</keyword>
<evidence type="ECO:0000256" key="7">
    <source>
        <dbReference type="ARBA" id="ARBA00023136"/>
    </source>
</evidence>
<sequence>MAKKKAFTTSFYLASIVFLPGGFLSRLINVRNLGLLIESSRKIQRIRGTPLLGRNDQGILGNTSQEFGIGIHKETIQLITIQNENRMDTILHFSTNIIRFGILSGYSILGKEKLFFSDIIHPSWEFAIRSIYNEVGVVANEQTITILVCILPEIFAINDWTMQTRNAFSWLKKQITRSISVSLMIYILTSDGYENPRSGIVCANCHLANKPVEIEVPGGTSSSIVFEAVVQFLMICKRSRFLLHRAIVTLLMDPNTRGQGRLVRRWGIRFIVEKEMPDHRLRPLNDAR</sequence>
<evidence type="ECO:0000313" key="11">
    <source>
        <dbReference type="Proteomes" id="UP000824120"/>
    </source>
</evidence>
<keyword evidence="11" id="KW-1185">Reference proteome</keyword>
<keyword evidence="3" id="KW-0812">Transmembrane</keyword>
<comment type="similarity">
    <text evidence="8">Belongs to the CemA family.</text>
</comment>
<dbReference type="GO" id="GO:1902600">
    <property type="term" value="P:proton transmembrane transport"/>
    <property type="evidence" value="ECO:0007669"/>
    <property type="project" value="UniProtKB-KW"/>
</dbReference>
<dbReference type="PANTHER" id="PTHR33650:SF2">
    <property type="entry name" value="CHLOROPLAST ENVELOPE MEMBRANE PROTEIN"/>
    <property type="match status" value="1"/>
</dbReference>
<dbReference type="GO" id="GO:0020037">
    <property type="term" value="F:heme binding"/>
    <property type="evidence" value="ECO:0007669"/>
    <property type="project" value="InterPro"/>
</dbReference>
<dbReference type="Proteomes" id="UP000824120">
    <property type="component" value="Chromosome 11"/>
</dbReference>
<evidence type="ECO:0000256" key="4">
    <source>
        <dbReference type="ARBA" id="ARBA00022781"/>
    </source>
</evidence>
<evidence type="ECO:0000313" key="10">
    <source>
        <dbReference type="EMBL" id="KAG5576154.1"/>
    </source>
</evidence>
<dbReference type="InterPro" id="IPR024094">
    <property type="entry name" value="Cyt_f_lg_dom"/>
</dbReference>
<keyword evidence="6" id="KW-0406">Ion transport</keyword>
<organism evidence="10 11">
    <name type="scientific">Solanum commersonii</name>
    <name type="common">Commerson's wild potato</name>
    <name type="synonym">Commerson's nightshade</name>
    <dbReference type="NCBI Taxonomy" id="4109"/>
    <lineage>
        <taxon>Eukaryota</taxon>
        <taxon>Viridiplantae</taxon>
        <taxon>Streptophyta</taxon>
        <taxon>Embryophyta</taxon>
        <taxon>Tracheophyta</taxon>
        <taxon>Spermatophyta</taxon>
        <taxon>Magnoliopsida</taxon>
        <taxon>eudicotyledons</taxon>
        <taxon>Gunneridae</taxon>
        <taxon>Pentapetalae</taxon>
        <taxon>asterids</taxon>
        <taxon>lamiids</taxon>
        <taxon>Solanales</taxon>
        <taxon>Solanaceae</taxon>
        <taxon>Solanoideae</taxon>
        <taxon>Solaneae</taxon>
        <taxon>Solanum</taxon>
    </lineage>
</organism>
<dbReference type="InterPro" id="IPR036826">
    <property type="entry name" value="Cyt_f_lg_dom_sf"/>
</dbReference>
<proteinExistence type="inferred from homology"/>
<dbReference type="OrthoDB" id="993at2759"/>
<evidence type="ECO:0000256" key="8">
    <source>
        <dbReference type="ARBA" id="ARBA00043980"/>
    </source>
</evidence>
<dbReference type="PANTHER" id="PTHR33650">
    <property type="entry name" value="CHLOROPLAST ENVELOPE MEMBRANE PROTEIN-RELATED"/>
    <property type="match status" value="1"/>
</dbReference>
<evidence type="ECO:0000256" key="3">
    <source>
        <dbReference type="ARBA" id="ARBA00022692"/>
    </source>
</evidence>
<dbReference type="EMBL" id="JACXVP010000011">
    <property type="protein sequence ID" value="KAG5576154.1"/>
    <property type="molecule type" value="Genomic_DNA"/>
</dbReference>
<dbReference type="GO" id="GO:0009055">
    <property type="term" value="F:electron transfer activity"/>
    <property type="evidence" value="ECO:0007669"/>
    <property type="project" value="InterPro"/>
</dbReference>
<comment type="caution">
    <text evidence="10">The sequence shown here is derived from an EMBL/GenBank/DDBJ whole genome shotgun (WGS) entry which is preliminary data.</text>
</comment>
<dbReference type="GO" id="GO:0005506">
    <property type="term" value="F:iron ion binding"/>
    <property type="evidence" value="ECO:0007669"/>
    <property type="project" value="InterPro"/>
</dbReference>
<accession>A0A9J5WKV6</accession>
<dbReference type="PRINTS" id="PR00610">
    <property type="entry name" value="CYTOCHROMEF"/>
</dbReference>
<dbReference type="PROSITE" id="PS51010">
    <property type="entry name" value="CYTF"/>
    <property type="match status" value="1"/>
</dbReference>
<keyword evidence="5" id="KW-1133">Transmembrane helix</keyword>
<evidence type="ECO:0000256" key="6">
    <source>
        <dbReference type="ARBA" id="ARBA00023065"/>
    </source>
</evidence>
<keyword evidence="4" id="KW-0375">Hydrogen ion transport</keyword>
<dbReference type="SUPFAM" id="SSF49441">
    <property type="entry name" value="Cytochrome f, large domain"/>
    <property type="match status" value="1"/>
</dbReference>
<dbReference type="GO" id="GO:0015979">
    <property type="term" value="P:photosynthesis"/>
    <property type="evidence" value="ECO:0007669"/>
    <property type="project" value="InterPro"/>
</dbReference>
<evidence type="ECO:0000256" key="2">
    <source>
        <dbReference type="ARBA" id="ARBA00022448"/>
    </source>
</evidence>
<dbReference type="AlphaFoldDB" id="A0A9J5WKV6"/>